<comment type="subcellular location">
    <subcellularLocation>
        <location evidence="1">Secreted</location>
    </subcellularLocation>
</comment>
<dbReference type="InParanoid" id="A0A6P7JG08"/>
<dbReference type="PRINTS" id="PR00007">
    <property type="entry name" value="COMPLEMNTC1Q"/>
</dbReference>
<organism evidence="6 7">
    <name type="scientific">Parambassis ranga</name>
    <name type="common">Indian glassy fish</name>
    <dbReference type="NCBI Taxonomy" id="210632"/>
    <lineage>
        <taxon>Eukaryota</taxon>
        <taxon>Metazoa</taxon>
        <taxon>Chordata</taxon>
        <taxon>Craniata</taxon>
        <taxon>Vertebrata</taxon>
        <taxon>Euteleostomi</taxon>
        <taxon>Actinopterygii</taxon>
        <taxon>Neopterygii</taxon>
        <taxon>Teleostei</taxon>
        <taxon>Neoteleostei</taxon>
        <taxon>Acanthomorphata</taxon>
        <taxon>Ovalentaria</taxon>
        <taxon>Ambassidae</taxon>
        <taxon>Parambassis</taxon>
    </lineage>
</organism>
<keyword evidence="2" id="KW-0964">Secreted</keyword>
<gene>
    <name evidence="7" type="primary">LOC114445095</name>
</gene>
<dbReference type="PANTHER" id="PTHR22923">
    <property type="entry name" value="CEREBELLIN-RELATED"/>
    <property type="match status" value="1"/>
</dbReference>
<dbReference type="InterPro" id="IPR008983">
    <property type="entry name" value="Tumour_necrosis_fac-like_dom"/>
</dbReference>
<dbReference type="Proteomes" id="UP000515145">
    <property type="component" value="Chromosome 13"/>
</dbReference>
<evidence type="ECO:0000256" key="4">
    <source>
        <dbReference type="SAM" id="SignalP"/>
    </source>
</evidence>
<evidence type="ECO:0000313" key="7">
    <source>
        <dbReference type="RefSeq" id="XP_028275852.1"/>
    </source>
</evidence>
<dbReference type="AlphaFoldDB" id="A0A6P7JG08"/>
<evidence type="ECO:0000313" key="6">
    <source>
        <dbReference type="Proteomes" id="UP000515145"/>
    </source>
</evidence>
<dbReference type="PANTHER" id="PTHR22923:SF103">
    <property type="entry name" value="CEREBELLIN 20-RELATED"/>
    <property type="match status" value="1"/>
</dbReference>
<feature type="domain" description="C1q" evidence="5">
    <location>
        <begin position="82"/>
        <end position="226"/>
    </location>
</feature>
<dbReference type="Pfam" id="PF00386">
    <property type="entry name" value="C1q"/>
    <property type="match status" value="1"/>
</dbReference>
<dbReference type="GeneID" id="114445095"/>
<name>A0A6P7JG08_9TELE</name>
<dbReference type="GO" id="GO:0099558">
    <property type="term" value="P:maintenance of synapse structure"/>
    <property type="evidence" value="ECO:0007669"/>
    <property type="project" value="TreeGrafter"/>
</dbReference>
<dbReference type="InterPro" id="IPR001073">
    <property type="entry name" value="C1q_dom"/>
</dbReference>
<dbReference type="SMART" id="SM00110">
    <property type="entry name" value="C1Q"/>
    <property type="match status" value="1"/>
</dbReference>
<dbReference type="GO" id="GO:0005576">
    <property type="term" value="C:extracellular region"/>
    <property type="evidence" value="ECO:0007669"/>
    <property type="project" value="UniProtKB-SubCell"/>
</dbReference>
<accession>A0A6P7JG08</accession>
<dbReference type="GO" id="GO:0045202">
    <property type="term" value="C:synapse"/>
    <property type="evidence" value="ECO:0007669"/>
    <property type="project" value="TreeGrafter"/>
</dbReference>
<keyword evidence="6" id="KW-1185">Reference proteome</keyword>
<dbReference type="InterPro" id="IPR050822">
    <property type="entry name" value="Cerebellin_Synaptic_Org"/>
</dbReference>
<keyword evidence="3 4" id="KW-0732">Signal</keyword>
<proteinExistence type="predicted"/>
<dbReference type="PROSITE" id="PS50871">
    <property type="entry name" value="C1Q"/>
    <property type="match status" value="1"/>
</dbReference>
<reference evidence="7" key="1">
    <citation type="submission" date="2025-08" db="UniProtKB">
        <authorList>
            <consortium name="RefSeq"/>
        </authorList>
    </citation>
    <scope>IDENTIFICATION</scope>
</reference>
<dbReference type="SUPFAM" id="SSF49842">
    <property type="entry name" value="TNF-like"/>
    <property type="match status" value="1"/>
</dbReference>
<sequence>MRAIFLVCLLHAAFGQDKNFSWYGPMNPTSDPVSDSLCAADLSSCGCCLMKKQMNRLEMYFNITVGEMNKQLTTTKLALNNMRATRSAFSVALNQDANLACYGPYTTDKFITYQHVFINMGNNYNAVTGIFTVPRSGVYSLALTVYTTPVLGTNLAICTNLLVNSNLLSGLVERSGPDGEDSNSVVVAVKLRAGDQVGASLLKGCSICDNINHYNTFTGFLLYATD</sequence>
<protein>
    <submittedName>
        <fullName evidence="7">Complement C1q-like protein 4</fullName>
    </submittedName>
</protein>
<evidence type="ECO:0000259" key="5">
    <source>
        <dbReference type="PROSITE" id="PS50871"/>
    </source>
</evidence>
<dbReference type="RefSeq" id="XP_028275852.1">
    <property type="nucleotide sequence ID" value="XM_028420051.1"/>
</dbReference>
<evidence type="ECO:0000256" key="2">
    <source>
        <dbReference type="ARBA" id="ARBA00022525"/>
    </source>
</evidence>
<evidence type="ECO:0000256" key="3">
    <source>
        <dbReference type="ARBA" id="ARBA00022729"/>
    </source>
</evidence>
<dbReference type="OrthoDB" id="6080680at2759"/>
<feature type="chain" id="PRO_5027842416" evidence="4">
    <location>
        <begin position="16"/>
        <end position="226"/>
    </location>
</feature>
<feature type="signal peptide" evidence="4">
    <location>
        <begin position="1"/>
        <end position="15"/>
    </location>
</feature>
<dbReference type="Gene3D" id="2.60.120.40">
    <property type="match status" value="1"/>
</dbReference>
<evidence type="ECO:0000256" key="1">
    <source>
        <dbReference type="ARBA" id="ARBA00004613"/>
    </source>
</evidence>